<organism evidence="1 2">
    <name type="scientific">Hymenobacter actinosclerus</name>
    <dbReference type="NCBI Taxonomy" id="82805"/>
    <lineage>
        <taxon>Bacteria</taxon>
        <taxon>Pseudomonadati</taxon>
        <taxon>Bacteroidota</taxon>
        <taxon>Cytophagia</taxon>
        <taxon>Cytophagales</taxon>
        <taxon>Hymenobacteraceae</taxon>
        <taxon>Hymenobacter</taxon>
    </lineage>
</organism>
<proteinExistence type="predicted"/>
<accession>A0A1I0DXA5</accession>
<dbReference type="OrthoDB" id="881232at2"/>
<dbReference type="RefSeq" id="WP_092770212.1">
    <property type="nucleotide sequence ID" value="NZ_FOHS01000002.1"/>
</dbReference>
<dbReference type="AlphaFoldDB" id="A0A1I0DXA5"/>
<dbReference type="Proteomes" id="UP000198697">
    <property type="component" value="Unassembled WGS sequence"/>
</dbReference>
<keyword evidence="2" id="KW-1185">Reference proteome</keyword>
<reference evidence="2" key="1">
    <citation type="submission" date="2016-10" db="EMBL/GenBank/DDBJ databases">
        <authorList>
            <person name="Varghese N."/>
            <person name="Submissions S."/>
        </authorList>
    </citation>
    <scope>NUCLEOTIDE SEQUENCE [LARGE SCALE GENOMIC DNA]</scope>
    <source>
        <strain evidence="2">DSM 15310</strain>
    </source>
</reference>
<gene>
    <name evidence="1" type="ORF">SAMN04487998_1608</name>
</gene>
<evidence type="ECO:0000313" key="1">
    <source>
        <dbReference type="EMBL" id="SET37345.1"/>
    </source>
</evidence>
<protein>
    <submittedName>
        <fullName evidence="1">Uncharacterized protein</fullName>
    </submittedName>
</protein>
<name>A0A1I0DXA5_9BACT</name>
<sequence>MRFTSLLTITRFTWVVGILGSVSFASGSGSALAQVLERHPASLQNSPAVQYLLISAADFAAAHLVETERPLGRQTQQVDIVNLQVPLPSAFPMAPQLVASGTMLITLVALPDATSGQLRWQPIWPDTLAPARRITAAAFTDTCLQRLARYHRKGGRLGEDNALTRSADIKPIIWRDGRYWTPAGYTLTELFLVCPVPFTLPHQADNVTISLKARPFPLAQFEQEWQLGQRFYPSGRRAGLAQVLASKLFLEKKLPDGTYEFYTAATNIMDGGSFYAGAEDFRYRPGIGLVSGKYSTHFSLGSQDTRNIFFTTKRILAIE</sequence>
<dbReference type="EMBL" id="FOHS01000002">
    <property type="protein sequence ID" value="SET37345.1"/>
    <property type="molecule type" value="Genomic_DNA"/>
</dbReference>
<evidence type="ECO:0000313" key="2">
    <source>
        <dbReference type="Proteomes" id="UP000198697"/>
    </source>
</evidence>